<dbReference type="FunFam" id="1.10.340.70:FF:000001">
    <property type="entry name" value="Retrovirus-related Pol polyprotein from transposon gypsy-like Protein"/>
    <property type="match status" value="1"/>
</dbReference>
<dbReference type="SUPFAM" id="SSF53098">
    <property type="entry name" value="Ribonuclease H-like"/>
    <property type="match status" value="1"/>
</dbReference>
<dbReference type="CDD" id="cd09274">
    <property type="entry name" value="RNase_HI_RT_Ty3"/>
    <property type="match status" value="1"/>
</dbReference>
<dbReference type="GO" id="GO:0004523">
    <property type="term" value="F:RNA-DNA hybrid ribonuclease activity"/>
    <property type="evidence" value="ECO:0007669"/>
    <property type="project" value="UniProtKB-EC"/>
</dbReference>
<dbReference type="PANTHER" id="PTHR37984:SF5">
    <property type="entry name" value="PROTEIN NYNRIN-LIKE"/>
    <property type="match status" value="1"/>
</dbReference>
<dbReference type="FunFam" id="3.10.20.370:FF:000001">
    <property type="entry name" value="Retrovirus-related Pol polyprotein from transposon 17.6-like protein"/>
    <property type="match status" value="1"/>
</dbReference>
<dbReference type="FunFam" id="3.10.10.10:FF:000007">
    <property type="entry name" value="Retrovirus-related Pol polyprotein from transposon 17.6-like Protein"/>
    <property type="match status" value="1"/>
</dbReference>
<keyword evidence="9" id="KW-0695">RNA-directed DNA polymerase</keyword>
<dbReference type="InterPro" id="IPR041577">
    <property type="entry name" value="RT_RNaseH_2"/>
</dbReference>
<dbReference type="GO" id="GO:0015074">
    <property type="term" value="P:DNA integration"/>
    <property type="evidence" value="ECO:0007669"/>
    <property type="project" value="InterPro"/>
</dbReference>
<comment type="similarity">
    <text evidence="1">Belongs to the beta type-B retroviral polymerase family. HERV class-II K(HML-2) pol subfamily.</text>
</comment>
<feature type="domain" description="Reverse transcriptase" evidence="13">
    <location>
        <begin position="29"/>
        <end position="208"/>
    </location>
</feature>
<evidence type="ECO:0000256" key="3">
    <source>
        <dbReference type="ARBA" id="ARBA00022670"/>
    </source>
</evidence>
<reference evidence="15" key="3">
    <citation type="submission" date="2025-09" db="UniProtKB">
        <authorList>
            <consortium name="Ensembl"/>
        </authorList>
    </citation>
    <scope>IDENTIFICATION</scope>
</reference>
<dbReference type="InterPro" id="IPR050951">
    <property type="entry name" value="Retrovirus_Pol_polyprotein"/>
</dbReference>
<evidence type="ECO:0000256" key="6">
    <source>
        <dbReference type="ARBA" id="ARBA00022722"/>
    </source>
</evidence>
<dbReference type="Gene3D" id="3.30.420.10">
    <property type="entry name" value="Ribonuclease H-like superfamily/Ribonuclease H"/>
    <property type="match status" value="1"/>
</dbReference>
<dbReference type="PROSITE" id="PS50878">
    <property type="entry name" value="RT_POL"/>
    <property type="match status" value="1"/>
</dbReference>
<protein>
    <recommendedName>
        <fullName evidence="11">Gypsy retrotransposon integrase-like protein 1</fullName>
        <ecNumber evidence="2">3.1.26.4</ecNumber>
    </recommendedName>
</protein>
<dbReference type="InParanoid" id="A0A669C058"/>
<dbReference type="EC" id="3.1.26.4" evidence="2"/>
<dbReference type="InterPro" id="IPR012337">
    <property type="entry name" value="RNaseH-like_sf"/>
</dbReference>
<proteinExistence type="inferred from homology"/>
<dbReference type="FunFam" id="3.30.70.270:FF:000020">
    <property type="entry name" value="Transposon Tf2-6 polyprotein-like Protein"/>
    <property type="match status" value="1"/>
</dbReference>
<keyword evidence="7" id="KW-0255">Endonuclease</keyword>
<evidence type="ECO:0000256" key="5">
    <source>
        <dbReference type="ARBA" id="ARBA00022695"/>
    </source>
</evidence>
<evidence type="ECO:0000256" key="12">
    <source>
        <dbReference type="SAM" id="MobiDB-lite"/>
    </source>
</evidence>
<dbReference type="InterPro" id="IPR043502">
    <property type="entry name" value="DNA/RNA_pol_sf"/>
</dbReference>
<reference evidence="15" key="2">
    <citation type="submission" date="2025-08" db="UniProtKB">
        <authorList>
            <consortium name="Ensembl"/>
        </authorList>
    </citation>
    <scope>IDENTIFICATION</scope>
</reference>
<dbReference type="InterPro" id="IPR001584">
    <property type="entry name" value="Integrase_cat-core"/>
</dbReference>
<evidence type="ECO:0000256" key="8">
    <source>
        <dbReference type="ARBA" id="ARBA00022801"/>
    </source>
</evidence>
<dbReference type="OMA" id="IEVCSAN"/>
<accession>A0A669C058</accession>
<keyword evidence="4" id="KW-0808">Transferase</keyword>
<evidence type="ECO:0000256" key="2">
    <source>
        <dbReference type="ARBA" id="ARBA00012180"/>
    </source>
</evidence>
<keyword evidence="10" id="KW-0511">Multifunctional enzyme</keyword>
<dbReference type="PROSITE" id="PS50994">
    <property type="entry name" value="INTEGRASE"/>
    <property type="match status" value="1"/>
</dbReference>
<feature type="domain" description="Integrase catalytic" evidence="14">
    <location>
        <begin position="626"/>
        <end position="784"/>
    </location>
</feature>
<dbReference type="Ensembl" id="ENSONIT00000039315.1">
    <property type="protein sequence ID" value="ENSONIP00000041187.1"/>
    <property type="gene ID" value="ENSONIG00000035908.1"/>
</dbReference>
<evidence type="ECO:0000256" key="7">
    <source>
        <dbReference type="ARBA" id="ARBA00022759"/>
    </source>
</evidence>
<dbReference type="Pfam" id="PF17919">
    <property type="entry name" value="RT_RNaseH_2"/>
    <property type="match status" value="1"/>
</dbReference>
<reference evidence="16" key="1">
    <citation type="submission" date="2012-01" db="EMBL/GenBank/DDBJ databases">
        <title>The Genome Sequence of Oreochromis niloticus (Nile Tilapia).</title>
        <authorList>
            <consortium name="Broad Institute Genome Assembly Team"/>
            <consortium name="Broad Institute Sequencing Platform"/>
            <person name="Di Palma F."/>
            <person name="Johnson J."/>
            <person name="Lander E.S."/>
            <person name="Lindblad-Toh K."/>
        </authorList>
    </citation>
    <scope>NUCLEOTIDE SEQUENCE [LARGE SCALE GENOMIC DNA]</scope>
</reference>
<keyword evidence="5" id="KW-0548">Nucleotidyltransferase</keyword>
<keyword evidence="8" id="KW-0378">Hydrolase</keyword>
<dbReference type="Gene3D" id="3.30.70.270">
    <property type="match status" value="2"/>
</dbReference>
<sequence>MDDAPVRQRYRRLPPSQYEQVKAHIKDLLDRGVVRPSSSPYSSPIVVVFKKNGEIRLCVDYRLLNAKTRKDAYPLPRIEESLDALTGAQWFSTLDLASGYNQVPVAEKDKAKTAFCTPFGLFEFNRMPFGLCNAPSTFQRLMERIFGDQSFQSLLLYLDDIVVFSSSFEQHLERLDLVLTRLKEHNLKLKLEKCHFFQPEVQYLGHVIAASGVATDPSKISAVAEWARPTTCTELQSFLGFASYYRRFVRGFAKYAAPLHRLVGELGGTKKKRRNGASGAMCHLWSEECENAFQTLKRLLVSAPVLAYADFAKPFVLEIDASQAGLGAVLSQEQEGKRRPVAFASRGLRPSERNMSNYSSRKLEFLALKWAVTQKFREYLLGNKFVVFTDNNPLSYLQTAKLGAVEQRWASELAVFNFEIKYRPGPSNRNADALSRQLHPQSPSGLLPGLKVPQEVQDQTDVGQLGNAVAATCRAIAAFPSRPKADLISLQAADPVIGPFSQYWERGRLPTKQEMGNASKGVRKLVQQWPRIKLKEGVLYRQVQTPGDGQVLFQLLLPQCLQTEVLRSLHDDHGHQGSGRTTSLVRERCFWPFMARDIEKYCQECDRCVLAKAVKPKVRTFRGGLVASKPLEVIAIDFSVLDKSSDGRENVLVVTDVFSKFSQAYPTVDQRASTVARVLTEKWFYIYGVPKRIHSDQGKSFEGDLLKRLCHLYGIDKSRTTPYHPEGNGQCERFNRTLHDLLRTLPPDKKRKWQQYLPQVLYAYNTTEHQSTGFSPYELMFGQKPQLPVDFLLGASQSEPVSRSAQEWVEEHQQRLSSVYVHVKEQLQQAAERRNKHFQPTVTSLLPPGTLVYRKSHPLGRHKIQDAWDPVVYVVVHSMDKEGRVYKIRPRDRSGPERNLNRAELRVIPSGIVAPAPEEHPLSDPGLVVESPRQSTSDTPDDDSEADGVVLALVPNPPQDQPPSVSVPEPVSETRSIDSSNLNPVSIFQNRQRKVGLIIGRMF</sequence>
<dbReference type="InterPro" id="IPR000477">
    <property type="entry name" value="RT_dom"/>
</dbReference>
<dbReference type="GO" id="GO:0008233">
    <property type="term" value="F:peptidase activity"/>
    <property type="evidence" value="ECO:0007669"/>
    <property type="project" value="UniProtKB-KW"/>
</dbReference>
<evidence type="ECO:0000259" key="14">
    <source>
        <dbReference type="PROSITE" id="PS50994"/>
    </source>
</evidence>
<dbReference type="Pfam" id="PF00665">
    <property type="entry name" value="rve"/>
    <property type="match status" value="1"/>
</dbReference>
<dbReference type="GO" id="GO:0003676">
    <property type="term" value="F:nucleic acid binding"/>
    <property type="evidence" value="ECO:0007669"/>
    <property type="project" value="InterPro"/>
</dbReference>
<organism evidence="15 16">
    <name type="scientific">Oreochromis niloticus</name>
    <name type="common">Nile tilapia</name>
    <name type="synonym">Tilapia nilotica</name>
    <dbReference type="NCBI Taxonomy" id="8128"/>
    <lineage>
        <taxon>Eukaryota</taxon>
        <taxon>Metazoa</taxon>
        <taxon>Chordata</taxon>
        <taxon>Craniata</taxon>
        <taxon>Vertebrata</taxon>
        <taxon>Euteleostomi</taxon>
        <taxon>Actinopterygii</taxon>
        <taxon>Neopterygii</taxon>
        <taxon>Teleostei</taxon>
        <taxon>Neoteleostei</taxon>
        <taxon>Acanthomorphata</taxon>
        <taxon>Ovalentaria</taxon>
        <taxon>Cichlomorphae</taxon>
        <taxon>Cichliformes</taxon>
        <taxon>Cichlidae</taxon>
        <taxon>African cichlids</taxon>
        <taxon>Pseudocrenilabrinae</taxon>
        <taxon>Oreochromini</taxon>
        <taxon>Oreochromis</taxon>
    </lineage>
</organism>
<dbReference type="Gene3D" id="3.10.10.10">
    <property type="entry name" value="HIV Type 1 Reverse Transcriptase, subunit A, domain 1"/>
    <property type="match status" value="1"/>
</dbReference>
<evidence type="ECO:0000313" key="16">
    <source>
        <dbReference type="Proteomes" id="UP000005207"/>
    </source>
</evidence>
<evidence type="ECO:0000256" key="1">
    <source>
        <dbReference type="ARBA" id="ARBA00010879"/>
    </source>
</evidence>
<keyword evidence="6" id="KW-0540">Nuclease</keyword>
<dbReference type="InterPro" id="IPR041588">
    <property type="entry name" value="Integrase_H2C2"/>
</dbReference>
<name>A0A669C058_ORENI</name>
<dbReference type="FunFam" id="3.30.420.10:FF:000032">
    <property type="entry name" value="Retrovirus-related Pol polyprotein from transposon 297-like Protein"/>
    <property type="match status" value="1"/>
</dbReference>
<evidence type="ECO:0000313" key="15">
    <source>
        <dbReference type="Ensembl" id="ENSONIP00000041187.1"/>
    </source>
</evidence>
<dbReference type="SUPFAM" id="SSF56672">
    <property type="entry name" value="DNA/RNA polymerases"/>
    <property type="match status" value="1"/>
</dbReference>
<keyword evidence="3" id="KW-0645">Protease</keyword>
<evidence type="ECO:0000256" key="9">
    <source>
        <dbReference type="ARBA" id="ARBA00022918"/>
    </source>
</evidence>
<keyword evidence="16" id="KW-1185">Reference proteome</keyword>
<dbReference type="Gene3D" id="3.10.20.370">
    <property type="match status" value="1"/>
</dbReference>
<feature type="compositionally biased region" description="Low complexity" evidence="12">
    <location>
        <begin position="962"/>
        <end position="973"/>
    </location>
</feature>
<dbReference type="GO" id="GO:0006508">
    <property type="term" value="P:proteolysis"/>
    <property type="evidence" value="ECO:0007669"/>
    <property type="project" value="UniProtKB-KW"/>
</dbReference>
<dbReference type="PANTHER" id="PTHR37984">
    <property type="entry name" value="PROTEIN CBG26694"/>
    <property type="match status" value="1"/>
</dbReference>
<evidence type="ECO:0000256" key="10">
    <source>
        <dbReference type="ARBA" id="ARBA00023268"/>
    </source>
</evidence>
<evidence type="ECO:0000256" key="4">
    <source>
        <dbReference type="ARBA" id="ARBA00022679"/>
    </source>
</evidence>
<dbReference type="Proteomes" id="UP000005207">
    <property type="component" value="Linkage group LG13"/>
</dbReference>
<dbReference type="Pfam" id="PF00078">
    <property type="entry name" value="RVT_1"/>
    <property type="match status" value="1"/>
</dbReference>
<dbReference type="GeneTree" id="ENSGT01100000263500"/>
<dbReference type="InterPro" id="IPR043128">
    <property type="entry name" value="Rev_trsase/Diguanyl_cyclase"/>
</dbReference>
<dbReference type="Gene3D" id="1.10.340.70">
    <property type="match status" value="1"/>
</dbReference>
<feature type="region of interest" description="Disordered" evidence="12">
    <location>
        <begin position="912"/>
        <end position="981"/>
    </location>
</feature>
<evidence type="ECO:0000256" key="11">
    <source>
        <dbReference type="ARBA" id="ARBA00039658"/>
    </source>
</evidence>
<dbReference type="GO" id="GO:0003964">
    <property type="term" value="F:RNA-directed DNA polymerase activity"/>
    <property type="evidence" value="ECO:0007669"/>
    <property type="project" value="UniProtKB-KW"/>
</dbReference>
<evidence type="ECO:0000259" key="13">
    <source>
        <dbReference type="PROSITE" id="PS50878"/>
    </source>
</evidence>
<dbReference type="AlphaFoldDB" id="A0A669C058"/>
<dbReference type="CDD" id="cd01647">
    <property type="entry name" value="RT_LTR"/>
    <property type="match status" value="1"/>
</dbReference>
<dbReference type="InterPro" id="IPR036397">
    <property type="entry name" value="RNaseH_sf"/>
</dbReference>
<dbReference type="Pfam" id="PF17921">
    <property type="entry name" value="Integrase_H2C2"/>
    <property type="match status" value="1"/>
</dbReference>